<dbReference type="PANTHER" id="PTHR46851:SF11">
    <property type="entry name" value="GYF DOMAIN-CONTAINING PROTEIN"/>
    <property type="match status" value="1"/>
</dbReference>
<dbReference type="STRING" id="29760.F6HGK5"/>
<dbReference type="InParanoid" id="F6HGK5"/>
<reference evidence="3" key="1">
    <citation type="journal article" date="2007" name="Nature">
        <title>The grapevine genome sequence suggests ancestral hexaploidization in major angiosperm phyla.</title>
        <authorList>
            <consortium name="The French-Italian Public Consortium for Grapevine Genome Characterization."/>
            <person name="Jaillon O."/>
            <person name="Aury J.-M."/>
            <person name="Noel B."/>
            <person name="Policriti A."/>
            <person name="Clepet C."/>
            <person name="Casagrande A."/>
            <person name="Choisne N."/>
            <person name="Aubourg S."/>
            <person name="Vitulo N."/>
            <person name="Jubin C."/>
            <person name="Vezzi A."/>
            <person name="Legeai F."/>
            <person name="Hugueney P."/>
            <person name="Dasilva C."/>
            <person name="Horner D."/>
            <person name="Mica E."/>
            <person name="Jublot D."/>
            <person name="Poulain J."/>
            <person name="Bruyere C."/>
            <person name="Billault A."/>
            <person name="Segurens B."/>
            <person name="Gouyvenoux M."/>
            <person name="Ugarte E."/>
            <person name="Cattonaro F."/>
            <person name="Anthouard V."/>
            <person name="Vico V."/>
            <person name="Del Fabbro C."/>
            <person name="Alaux M."/>
            <person name="Di Gaspero G."/>
            <person name="Dumas V."/>
            <person name="Felice N."/>
            <person name="Paillard S."/>
            <person name="Juman I."/>
            <person name="Moroldo M."/>
            <person name="Scalabrin S."/>
            <person name="Canaguier A."/>
            <person name="Le Clainche I."/>
            <person name="Malacrida G."/>
            <person name="Durand E."/>
            <person name="Pesole G."/>
            <person name="Laucou V."/>
            <person name="Chatelet P."/>
            <person name="Merdinoglu D."/>
            <person name="Delledonne M."/>
            <person name="Pezzotti M."/>
            <person name="Lecharny A."/>
            <person name="Scarpelli C."/>
            <person name="Artiguenave F."/>
            <person name="Pe M.E."/>
            <person name="Valle G."/>
            <person name="Morgante M."/>
            <person name="Caboche M."/>
            <person name="Adam-Blondon A.-F."/>
            <person name="Weissenbach J."/>
            <person name="Quetier F."/>
            <person name="Wincker P."/>
        </authorList>
    </citation>
    <scope>NUCLEOTIDE SEQUENCE [LARGE SCALE GENOMIC DNA]</scope>
    <source>
        <strain evidence="3">cv. Pinot noir / PN40024</strain>
    </source>
</reference>
<dbReference type="PaxDb" id="29760-VIT_07s0130g00440.t01"/>
<proteinExistence type="predicted"/>
<accession>F6HGK5</accession>
<dbReference type="HOGENOM" id="CLU_2502527_0_0_1"/>
<evidence type="ECO:0000259" key="1">
    <source>
        <dbReference type="Pfam" id="PF25980"/>
    </source>
</evidence>
<dbReference type="AlphaFoldDB" id="F6HGK5"/>
<organism evidence="2 3">
    <name type="scientific">Vitis vinifera</name>
    <name type="common">Grape</name>
    <dbReference type="NCBI Taxonomy" id="29760"/>
    <lineage>
        <taxon>Eukaryota</taxon>
        <taxon>Viridiplantae</taxon>
        <taxon>Streptophyta</taxon>
        <taxon>Embryophyta</taxon>
        <taxon>Tracheophyta</taxon>
        <taxon>Spermatophyta</taxon>
        <taxon>Magnoliopsida</taxon>
        <taxon>eudicotyledons</taxon>
        <taxon>Gunneridae</taxon>
        <taxon>Pentapetalae</taxon>
        <taxon>rosids</taxon>
        <taxon>Vitales</taxon>
        <taxon>Vitaceae</taxon>
        <taxon>Viteae</taxon>
        <taxon>Vitis</taxon>
    </lineage>
</organism>
<dbReference type="InterPro" id="IPR045894">
    <property type="entry name" value="At5g08430-like"/>
</dbReference>
<dbReference type="PANTHER" id="PTHR46851">
    <property type="entry name" value="OS01G0884500 PROTEIN"/>
    <property type="match status" value="1"/>
</dbReference>
<dbReference type="EMBL" id="FN595755">
    <property type="protein sequence ID" value="CCB51351.1"/>
    <property type="molecule type" value="Genomic_DNA"/>
</dbReference>
<evidence type="ECO:0000313" key="2">
    <source>
        <dbReference type="EMBL" id="CCB51351.1"/>
    </source>
</evidence>
<keyword evidence="3" id="KW-1185">Reference proteome</keyword>
<name>F6HGK5_VITVI</name>
<dbReference type="InterPro" id="IPR058668">
    <property type="entry name" value="NERD_dom"/>
</dbReference>
<sequence length="86" mass="10468">MWKSSIQSLYSSLSYLMKDWRHSHKHDLKSLGPSEKLKQKAQRLHEDITKHWIARELDLLQNLIDRANEKGWRKEYPFTLYRTYHG</sequence>
<dbReference type="Proteomes" id="UP000009183">
    <property type="component" value="Chromosome 7"/>
</dbReference>
<gene>
    <name evidence="2" type="ordered locus">VIT_07s0130g00440</name>
</gene>
<dbReference type="Pfam" id="PF25980">
    <property type="entry name" value="NERD_plant"/>
    <property type="match status" value="1"/>
</dbReference>
<feature type="domain" description="NERD" evidence="1">
    <location>
        <begin position="46"/>
        <end position="81"/>
    </location>
</feature>
<evidence type="ECO:0000313" key="3">
    <source>
        <dbReference type="Proteomes" id="UP000009183"/>
    </source>
</evidence>
<protein>
    <recommendedName>
        <fullName evidence="1">NERD domain-containing protein</fullName>
    </recommendedName>
</protein>